<accession>A0A2G4YQD8</accession>
<evidence type="ECO:0000313" key="2">
    <source>
        <dbReference type="Proteomes" id="UP000229730"/>
    </source>
</evidence>
<dbReference type="OrthoDB" id="196786at2"/>
<dbReference type="Proteomes" id="UP000229730">
    <property type="component" value="Unassembled WGS sequence"/>
</dbReference>
<evidence type="ECO:0000313" key="1">
    <source>
        <dbReference type="EMBL" id="PHZ84525.1"/>
    </source>
</evidence>
<protein>
    <submittedName>
        <fullName evidence="1">Uncharacterized protein</fullName>
    </submittedName>
</protein>
<dbReference type="AlphaFoldDB" id="A0A2G4YQD8"/>
<gene>
    <name evidence="1" type="ORF">CRD36_12020</name>
</gene>
<dbReference type="RefSeq" id="WP_099473554.1">
    <property type="nucleotide sequence ID" value="NZ_CP041025.1"/>
</dbReference>
<dbReference type="SUPFAM" id="SSF109998">
    <property type="entry name" value="Triger factor/SurA peptide-binding domain-like"/>
    <property type="match status" value="1"/>
</dbReference>
<organism evidence="1 2">
    <name type="scientific">Paremcibacter congregatus</name>
    <dbReference type="NCBI Taxonomy" id="2043170"/>
    <lineage>
        <taxon>Bacteria</taxon>
        <taxon>Pseudomonadati</taxon>
        <taxon>Pseudomonadota</taxon>
        <taxon>Alphaproteobacteria</taxon>
        <taxon>Emcibacterales</taxon>
        <taxon>Emcibacteraceae</taxon>
        <taxon>Paremcibacter</taxon>
    </lineage>
</organism>
<comment type="caution">
    <text evidence="1">The sequence shown here is derived from an EMBL/GenBank/DDBJ whole genome shotgun (WGS) entry which is preliminary data.</text>
</comment>
<reference evidence="1 2" key="1">
    <citation type="submission" date="2017-10" db="EMBL/GenBank/DDBJ databases">
        <title>Frigbacter circumglobatus gen. nov. sp. nov., isolated from sediment cultured in situ.</title>
        <authorList>
            <person name="Zhao Z."/>
        </authorList>
    </citation>
    <scope>NUCLEOTIDE SEQUENCE [LARGE SCALE GENOMIC DNA]</scope>
    <source>
        <strain evidence="1 2">ZYL</strain>
    </source>
</reference>
<dbReference type="InterPro" id="IPR027304">
    <property type="entry name" value="Trigger_fact/SurA_dom_sf"/>
</dbReference>
<proteinExistence type="predicted"/>
<sequence length="149" mass="16909">MPVFVNKYEISDDAVHEEMVHHPAPDLAAARLEAARALVVKRLLLEEAAAEDMVSAKDLDDLPEEKVEVVIRQLLDSVITTPEADEETCRRYYDQHQLRFVDKTTEKVLPYDLVRAHIVQYLEDKAYHSAFNAYLDKLMACAKIVGLAA</sequence>
<dbReference type="InParanoid" id="A0A2G4YQD8"/>
<dbReference type="EMBL" id="PDEM01000024">
    <property type="protein sequence ID" value="PHZ84525.1"/>
    <property type="molecule type" value="Genomic_DNA"/>
</dbReference>
<keyword evidence="2" id="KW-1185">Reference proteome</keyword>
<name>A0A2G4YQD8_9PROT</name>